<dbReference type="InterPro" id="IPR002716">
    <property type="entry name" value="PIN_dom"/>
</dbReference>
<feature type="domain" description="PIN" evidence="1">
    <location>
        <begin position="4"/>
        <end position="117"/>
    </location>
</feature>
<dbReference type="STRING" id="252474.B1A74_07870"/>
<dbReference type="SUPFAM" id="SSF88723">
    <property type="entry name" value="PIN domain-like"/>
    <property type="match status" value="1"/>
</dbReference>
<gene>
    <name evidence="2" type="ORF">B1A74_07870</name>
</gene>
<reference evidence="2 3" key="1">
    <citation type="submission" date="2017-02" db="EMBL/GenBank/DDBJ databases">
        <title>Genomic diversity within the haloalkaliphilic genus Thioalkalivibrio.</title>
        <authorList>
            <person name="Ahn A.-C."/>
            <person name="Meier-Kolthoff J."/>
            <person name="Overmars L."/>
            <person name="Richter M."/>
            <person name="Woyke T."/>
            <person name="Sorokin D.Y."/>
            <person name="Muyzer G."/>
        </authorList>
    </citation>
    <scope>NUCLEOTIDE SEQUENCE [LARGE SCALE GENOMIC DNA]</scope>
    <source>
        <strain evidence="2 3">HL17</strain>
    </source>
</reference>
<dbReference type="CDD" id="cd18682">
    <property type="entry name" value="PIN_VapC-like"/>
    <property type="match status" value="1"/>
</dbReference>
<dbReference type="Proteomes" id="UP000189177">
    <property type="component" value="Unassembled WGS sequence"/>
</dbReference>
<dbReference type="Pfam" id="PF01850">
    <property type="entry name" value="PIN"/>
    <property type="match status" value="1"/>
</dbReference>
<comment type="caution">
    <text evidence="2">The sequence shown here is derived from an EMBL/GenBank/DDBJ whole genome shotgun (WGS) entry which is preliminary data.</text>
</comment>
<organism evidence="2 3">
    <name type="scientific">Thioalkalivibrio halophilus</name>
    <dbReference type="NCBI Taxonomy" id="252474"/>
    <lineage>
        <taxon>Bacteria</taxon>
        <taxon>Pseudomonadati</taxon>
        <taxon>Pseudomonadota</taxon>
        <taxon>Gammaproteobacteria</taxon>
        <taxon>Chromatiales</taxon>
        <taxon>Ectothiorhodospiraceae</taxon>
        <taxon>Thioalkalivibrio</taxon>
    </lineage>
</organism>
<dbReference type="OrthoDB" id="286092at2"/>
<evidence type="ECO:0000313" key="2">
    <source>
        <dbReference type="EMBL" id="OOC10037.1"/>
    </source>
</evidence>
<keyword evidence="3" id="KW-1185">Reference proteome</keyword>
<name>A0A1V2ZY42_9GAMM</name>
<dbReference type="InterPro" id="IPR029060">
    <property type="entry name" value="PIN-like_dom_sf"/>
</dbReference>
<dbReference type="EMBL" id="MUZR01000025">
    <property type="protein sequence ID" value="OOC10037.1"/>
    <property type="molecule type" value="Genomic_DNA"/>
</dbReference>
<dbReference type="AlphaFoldDB" id="A0A1V2ZY42"/>
<accession>A0A1V2ZY42</accession>
<protein>
    <submittedName>
        <fullName evidence="2">Twitching motility protein PilT</fullName>
    </submittedName>
</protein>
<sequence>MTTVLDASALLAFLHDEPGGDSVARALDGGCVSTVNWSEVVQKSLQRGVDVRGMQQEFMDVGLVFEPFTPQQAELAAQLWESSRRHGLSMPDRACLALARDKALPVLTADRAWEQLDLDIEVRSLR</sequence>
<evidence type="ECO:0000313" key="3">
    <source>
        <dbReference type="Proteomes" id="UP000189177"/>
    </source>
</evidence>
<proteinExistence type="predicted"/>
<evidence type="ECO:0000259" key="1">
    <source>
        <dbReference type="Pfam" id="PF01850"/>
    </source>
</evidence>
<dbReference type="RefSeq" id="WP_077244298.1">
    <property type="nucleotide sequence ID" value="NZ_MUZR01000025.1"/>
</dbReference>
<dbReference type="Gene3D" id="3.40.50.1010">
    <property type="entry name" value="5'-nuclease"/>
    <property type="match status" value="1"/>
</dbReference>